<keyword evidence="2" id="KW-0560">Oxidoreductase</keyword>
<evidence type="ECO:0000313" key="6">
    <source>
        <dbReference type="Proteomes" id="UP000285652"/>
    </source>
</evidence>
<comment type="caution">
    <text evidence="3">The sequence shown here is derived from an EMBL/GenBank/DDBJ whole genome shotgun (WGS) entry which is preliminary data.</text>
</comment>
<dbReference type="SUPFAM" id="SSF89733">
    <property type="entry name" value="L-sulfolactate dehydrogenase-like"/>
    <property type="match status" value="1"/>
</dbReference>
<dbReference type="PANTHER" id="PTHR11091:SF0">
    <property type="entry name" value="MALATE DEHYDROGENASE"/>
    <property type="match status" value="1"/>
</dbReference>
<proteinExistence type="inferred from homology"/>
<dbReference type="PANTHER" id="PTHR11091">
    <property type="entry name" value="OXIDOREDUCTASE-RELATED"/>
    <property type="match status" value="1"/>
</dbReference>
<dbReference type="InterPro" id="IPR043144">
    <property type="entry name" value="Mal/L-sulf/L-lact_DH-like_ah"/>
</dbReference>
<dbReference type="InterPro" id="IPR043143">
    <property type="entry name" value="Mal/L-sulf/L-lact_DH-like_NADP"/>
</dbReference>
<dbReference type="EMBL" id="QRQQ01000011">
    <property type="protein sequence ID" value="RHN14704.1"/>
    <property type="molecule type" value="Genomic_DNA"/>
</dbReference>
<reference evidence="5 6" key="1">
    <citation type="submission" date="2018-08" db="EMBL/GenBank/DDBJ databases">
        <title>A genome reference for cultivated species of the human gut microbiota.</title>
        <authorList>
            <person name="Zou Y."/>
            <person name="Xue W."/>
            <person name="Luo G."/>
        </authorList>
    </citation>
    <scope>NUCLEOTIDE SEQUENCE [LARGE SCALE GENOMIC DNA]</scope>
    <source>
        <strain evidence="4 6">AF31-13BH</strain>
        <strain evidence="3 5">OM03-2</strain>
    </source>
</reference>
<evidence type="ECO:0000313" key="5">
    <source>
        <dbReference type="Proteomes" id="UP000260841"/>
    </source>
</evidence>
<protein>
    <submittedName>
        <fullName evidence="3">Ldh family oxidoreductase</fullName>
    </submittedName>
</protein>
<dbReference type="Proteomes" id="UP000260841">
    <property type="component" value="Unassembled WGS sequence"/>
</dbReference>
<dbReference type="GO" id="GO:0016491">
    <property type="term" value="F:oxidoreductase activity"/>
    <property type="evidence" value="ECO:0007669"/>
    <property type="project" value="UniProtKB-KW"/>
</dbReference>
<gene>
    <name evidence="4" type="ORF">DWZ24_11740</name>
    <name evidence="3" type="ORF">DXB36_10360</name>
</gene>
<evidence type="ECO:0000313" key="3">
    <source>
        <dbReference type="EMBL" id="RGN90168.1"/>
    </source>
</evidence>
<dbReference type="Proteomes" id="UP000285652">
    <property type="component" value="Unassembled WGS sequence"/>
</dbReference>
<dbReference type="InterPro" id="IPR036111">
    <property type="entry name" value="Mal/L-sulfo/L-lacto_DH-like_sf"/>
</dbReference>
<evidence type="ECO:0000256" key="1">
    <source>
        <dbReference type="ARBA" id="ARBA00006056"/>
    </source>
</evidence>
<comment type="similarity">
    <text evidence="1">Belongs to the LDH2/MDH2 oxidoreductase family.</text>
</comment>
<name>A0A3E5EMU0_9FIRM</name>
<dbReference type="Gene3D" id="1.10.1530.10">
    <property type="match status" value="1"/>
</dbReference>
<evidence type="ECO:0000313" key="4">
    <source>
        <dbReference type="EMBL" id="RHN14704.1"/>
    </source>
</evidence>
<accession>A0A3E5EMU0</accession>
<dbReference type="EMBL" id="QSVB01000011">
    <property type="protein sequence ID" value="RGN90168.1"/>
    <property type="molecule type" value="Genomic_DNA"/>
</dbReference>
<evidence type="ECO:0000256" key="2">
    <source>
        <dbReference type="ARBA" id="ARBA00023002"/>
    </source>
</evidence>
<dbReference type="Pfam" id="PF02615">
    <property type="entry name" value="Ldh_2"/>
    <property type="match status" value="1"/>
</dbReference>
<organism evidence="3 5">
    <name type="scientific">Dorea formicigenerans</name>
    <dbReference type="NCBI Taxonomy" id="39486"/>
    <lineage>
        <taxon>Bacteria</taxon>
        <taxon>Bacillati</taxon>
        <taxon>Bacillota</taxon>
        <taxon>Clostridia</taxon>
        <taxon>Lachnospirales</taxon>
        <taxon>Lachnospiraceae</taxon>
        <taxon>Dorea</taxon>
    </lineage>
</organism>
<dbReference type="AlphaFoldDB" id="A0A3E5EMU0"/>
<sequence length="356" mass="39860">MKYGMRWIKMEYRVKVKKMRQIIEAVFERAGLKTVDAKRVTDNLLFADMRGIYSHGLVKVPTYVRWIEEGKIKISPQIQVVQESEGCTTIDADFAPGSVAGVHAMDCTIEKAKKHGLAMTTVKNGTHFGAAAYYALRAVKENMIGIALTNSVKLMAPYGGYERELGTNPIYIAVPGTKTIVYDGATSIAAYNKIFLANAENRHIPDNWALDNKGHSTTNPEDVVVHGGAVRPFGEYKGYGLAVMVQILTGILSGGSIVREENEVKENVDATAYSFMVIDISKFTELEAFKKTVDIFRERLKKSLKQDGVKEIYLPGEIEELKYKESEEQGIKIHEDVIKSLKQTVENLKMKFELDY</sequence>
<dbReference type="InterPro" id="IPR003767">
    <property type="entry name" value="Malate/L-lactate_DH-like"/>
</dbReference>
<dbReference type="Gene3D" id="3.30.1370.60">
    <property type="entry name" value="Hypothetical oxidoreductase yiak, domain 2"/>
    <property type="match status" value="1"/>
</dbReference>